<evidence type="ECO:0000313" key="6">
    <source>
        <dbReference type="Proteomes" id="UP000694428"/>
    </source>
</evidence>
<dbReference type="Gene3D" id="1.20.5.1160">
    <property type="entry name" value="Vasodilator-stimulated phosphoprotein"/>
    <property type="match status" value="1"/>
</dbReference>
<dbReference type="SUPFAM" id="SSF64593">
    <property type="entry name" value="Intermediate filament protein, coiled coil region"/>
    <property type="match status" value="1"/>
</dbReference>
<protein>
    <recommendedName>
        <fullName evidence="4">IF rod domain-containing protein</fullName>
    </recommendedName>
</protein>
<dbReference type="Ensembl" id="ENSPSTT00000021139.1">
    <property type="protein sequence ID" value="ENSPSTP00000020161.1"/>
    <property type="gene ID" value="ENSPSTG00000014618.1"/>
</dbReference>
<dbReference type="InterPro" id="IPR039008">
    <property type="entry name" value="IF_rod_dom"/>
</dbReference>
<feature type="coiled-coil region" evidence="3">
    <location>
        <begin position="92"/>
        <end position="126"/>
    </location>
</feature>
<dbReference type="Pfam" id="PF00038">
    <property type="entry name" value="Filament"/>
    <property type="match status" value="1"/>
</dbReference>
<evidence type="ECO:0000313" key="5">
    <source>
        <dbReference type="Ensembl" id="ENSPSTP00000020161.1"/>
    </source>
</evidence>
<dbReference type="AlphaFoldDB" id="A0A8C9FS61"/>
<dbReference type="PROSITE" id="PS51842">
    <property type="entry name" value="IF_ROD_2"/>
    <property type="match status" value="1"/>
</dbReference>
<dbReference type="GO" id="GO:0030855">
    <property type="term" value="P:epithelial cell differentiation"/>
    <property type="evidence" value="ECO:0007669"/>
    <property type="project" value="TreeGrafter"/>
</dbReference>
<feature type="domain" description="IF rod" evidence="4">
    <location>
        <begin position="88"/>
        <end position="235"/>
    </location>
</feature>
<evidence type="ECO:0000259" key="4">
    <source>
        <dbReference type="PROSITE" id="PS51842"/>
    </source>
</evidence>
<dbReference type="PANTHER" id="PTHR23239">
    <property type="entry name" value="INTERMEDIATE FILAMENT"/>
    <property type="match status" value="1"/>
</dbReference>
<evidence type="ECO:0000256" key="1">
    <source>
        <dbReference type="ARBA" id="ARBA00022754"/>
    </source>
</evidence>
<reference evidence="5" key="1">
    <citation type="submission" date="2025-08" db="UniProtKB">
        <authorList>
            <consortium name="Ensembl"/>
        </authorList>
    </citation>
    <scope>IDENTIFICATION</scope>
</reference>
<evidence type="ECO:0000256" key="3">
    <source>
        <dbReference type="SAM" id="Coils"/>
    </source>
</evidence>
<dbReference type="Proteomes" id="UP000694428">
    <property type="component" value="Unplaced"/>
</dbReference>
<name>A0A8C9FS61_PAVCR</name>
<dbReference type="InterPro" id="IPR002957">
    <property type="entry name" value="Keratin_I"/>
</dbReference>
<dbReference type="GO" id="GO:0005198">
    <property type="term" value="F:structural molecule activity"/>
    <property type="evidence" value="ECO:0007669"/>
    <property type="project" value="InterPro"/>
</dbReference>
<dbReference type="PRINTS" id="PR01248">
    <property type="entry name" value="TYPE1KERATIN"/>
</dbReference>
<evidence type="ECO:0000256" key="2">
    <source>
        <dbReference type="ARBA" id="ARBA00023054"/>
    </source>
</evidence>
<keyword evidence="2 3" id="KW-0175">Coiled coil</keyword>
<dbReference type="PANTHER" id="PTHR23239:SF372">
    <property type="entry name" value="IF ROD DOMAIN-CONTAINING PROTEIN"/>
    <property type="match status" value="1"/>
</dbReference>
<keyword evidence="6" id="KW-1185">Reference proteome</keyword>
<accession>A0A8C9FS61</accession>
<reference evidence="5" key="2">
    <citation type="submission" date="2025-09" db="UniProtKB">
        <authorList>
            <consortium name="Ensembl"/>
        </authorList>
    </citation>
    <scope>IDENTIFICATION</scope>
</reference>
<dbReference type="SMART" id="SM01391">
    <property type="entry name" value="Filament"/>
    <property type="match status" value="1"/>
</dbReference>
<dbReference type="GO" id="GO:0005882">
    <property type="term" value="C:intermediate filament"/>
    <property type="evidence" value="ECO:0007669"/>
    <property type="project" value="UniProtKB-KW"/>
</dbReference>
<organism evidence="5 6">
    <name type="scientific">Pavo cristatus</name>
    <name type="common">Indian peafowl</name>
    <name type="synonym">Blue peafowl</name>
    <dbReference type="NCBI Taxonomy" id="9049"/>
    <lineage>
        <taxon>Eukaryota</taxon>
        <taxon>Metazoa</taxon>
        <taxon>Chordata</taxon>
        <taxon>Craniata</taxon>
        <taxon>Vertebrata</taxon>
        <taxon>Euteleostomi</taxon>
        <taxon>Archelosauria</taxon>
        <taxon>Archosauria</taxon>
        <taxon>Dinosauria</taxon>
        <taxon>Saurischia</taxon>
        <taxon>Theropoda</taxon>
        <taxon>Coelurosauria</taxon>
        <taxon>Aves</taxon>
        <taxon>Neognathae</taxon>
        <taxon>Galloanserae</taxon>
        <taxon>Galliformes</taxon>
        <taxon>Phasianidae</taxon>
        <taxon>Phasianinae</taxon>
        <taxon>Pavo</taxon>
    </lineage>
</organism>
<keyword evidence="1" id="KW-0403">Intermediate filament</keyword>
<sequence>MKILGNASEKKKSSGNASRVGYKGLRAGEARTAACAATRCAQPLMSGGSFGTTQRACSTLGFSTGNMCARGVRGFGRAGEGILFTNNEKATMQNLNDRLASYLDKVRLLESENAELECRIREWYAKVGPSCEPRDYSCFHKEIEDLQNQILCAAMETNKILLNIDNSRMTADDFRAKYETESSLRQNVDADICNLRPVLDQLASCKADLQLQCEAVTEEMRCLRANHEEVRYPSP</sequence>
<proteinExistence type="predicted"/>
<dbReference type="GO" id="GO:0045109">
    <property type="term" value="P:intermediate filament organization"/>
    <property type="evidence" value="ECO:0007669"/>
    <property type="project" value="TreeGrafter"/>
</dbReference>